<proteinExistence type="predicted"/>
<accession>A0ABQ9TN03</accession>
<comment type="caution">
    <text evidence="2">The sequence shown here is derived from an EMBL/GenBank/DDBJ whole genome shotgun (WGS) entry which is preliminary data.</text>
</comment>
<organism evidence="2 3">
    <name type="scientific">Saguinus oedipus</name>
    <name type="common">Cotton-top tamarin</name>
    <name type="synonym">Oedipomidas oedipus</name>
    <dbReference type="NCBI Taxonomy" id="9490"/>
    <lineage>
        <taxon>Eukaryota</taxon>
        <taxon>Metazoa</taxon>
        <taxon>Chordata</taxon>
        <taxon>Craniata</taxon>
        <taxon>Vertebrata</taxon>
        <taxon>Euteleostomi</taxon>
        <taxon>Mammalia</taxon>
        <taxon>Eutheria</taxon>
        <taxon>Euarchontoglires</taxon>
        <taxon>Primates</taxon>
        <taxon>Haplorrhini</taxon>
        <taxon>Platyrrhini</taxon>
        <taxon>Cebidae</taxon>
        <taxon>Callitrichinae</taxon>
        <taxon>Saguinus</taxon>
    </lineage>
</organism>
<sequence length="163" mass="16653">MPEQLPSRPWLEQSVLGGLSVHGCQNPGSVFFVQGLTLGGEVGRGTFHEVQARPQLPQLLRLRLARTPPSFHPIADRAPSEPGGSPSYCPVPSLCGTGGLGALPSGVPYPTHGPIARPGLPSPSGAGSGFFLTSPGAPTPAGARRPQSAAAPPERPPAGRPQP</sequence>
<name>A0ABQ9TN03_SAGOE</name>
<keyword evidence="3" id="KW-1185">Reference proteome</keyword>
<reference evidence="2 3" key="1">
    <citation type="submission" date="2023-05" db="EMBL/GenBank/DDBJ databases">
        <title>B98-5 Cell Line De Novo Hybrid Assembly: An Optical Mapping Approach.</title>
        <authorList>
            <person name="Kananen K."/>
            <person name="Auerbach J.A."/>
            <person name="Kautto E."/>
            <person name="Blachly J.S."/>
        </authorList>
    </citation>
    <scope>NUCLEOTIDE SEQUENCE [LARGE SCALE GENOMIC DNA]</scope>
    <source>
        <strain evidence="2">B95-8</strain>
        <tissue evidence="2">Cell line</tissue>
    </source>
</reference>
<dbReference type="EMBL" id="JASSZA010000020">
    <property type="protein sequence ID" value="KAK2086113.1"/>
    <property type="molecule type" value="Genomic_DNA"/>
</dbReference>
<dbReference type="Proteomes" id="UP001266305">
    <property type="component" value="Unassembled WGS sequence"/>
</dbReference>
<feature type="region of interest" description="Disordered" evidence="1">
    <location>
        <begin position="70"/>
        <end position="163"/>
    </location>
</feature>
<evidence type="ECO:0000256" key="1">
    <source>
        <dbReference type="SAM" id="MobiDB-lite"/>
    </source>
</evidence>
<feature type="compositionally biased region" description="Low complexity" evidence="1">
    <location>
        <begin position="135"/>
        <end position="152"/>
    </location>
</feature>
<protein>
    <submittedName>
        <fullName evidence="2">Uncharacterized protein</fullName>
    </submittedName>
</protein>
<evidence type="ECO:0000313" key="2">
    <source>
        <dbReference type="EMBL" id="KAK2086113.1"/>
    </source>
</evidence>
<evidence type="ECO:0000313" key="3">
    <source>
        <dbReference type="Proteomes" id="UP001266305"/>
    </source>
</evidence>
<gene>
    <name evidence="2" type="ORF">P7K49_035538</name>
</gene>
<feature type="compositionally biased region" description="Pro residues" evidence="1">
    <location>
        <begin position="153"/>
        <end position="163"/>
    </location>
</feature>